<protein>
    <submittedName>
        <fullName evidence="1">Uncharacterized protein</fullName>
    </submittedName>
</protein>
<evidence type="ECO:0000313" key="2">
    <source>
        <dbReference type="Proteomes" id="UP000191612"/>
    </source>
</evidence>
<organism evidence="1 2">
    <name type="scientific">Penicillium solitum</name>
    <dbReference type="NCBI Taxonomy" id="60172"/>
    <lineage>
        <taxon>Eukaryota</taxon>
        <taxon>Fungi</taxon>
        <taxon>Dikarya</taxon>
        <taxon>Ascomycota</taxon>
        <taxon>Pezizomycotina</taxon>
        <taxon>Eurotiomycetes</taxon>
        <taxon>Eurotiomycetidae</taxon>
        <taxon>Eurotiales</taxon>
        <taxon>Aspergillaceae</taxon>
        <taxon>Penicillium</taxon>
    </lineage>
</organism>
<evidence type="ECO:0000313" key="1">
    <source>
        <dbReference type="EMBL" id="OQD81093.1"/>
    </source>
</evidence>
<gene>
    <name evidence="1" type="ORF">PENSOL_c230G10857</name>
</gene>
<keyword evidence="2" id="KW-1185">Reference proteome</keyword>
<dbReference type="AlphaFoldDB" id="A0A1V6PVW8"/>
<accession>A0A1V6PVW8</accession>
<dbReference type="Proteomes" id="UP000191612">
    <property type="component" value="Unassembled WGS sequence"/>
</dbReference>
<name>A0A1V6PVW8_9EURO</name>
<proteinExistence type="predicted"/>
<sequence length="204" mass="23598">MYNQIDVTLQNKLRNLSKMPKYADQLYDELMAMTQGSDRMQTAFLEMRKFDKMKRSDYNSASEYIEEYQRQYHVLARFKAAPHPAHGLSQVLQNLELEVKKVQFIREEVASLEPKKLNLDKVEDKDINAIDEDVATAKKKKKRGLRKQPADGKDIHDYAKEMRNGTQKDDNNMCSFCGFGPHTTKRCAYLSDNPPASWEPSGNL</sequence>
<feature type="non-terminal residue" evidence="1">
    <location>
        <position position="204"/>
    </location>
</feature>
<comment type="caution">
    <text evidence="1">The sequence shown here is derived from an EMBL/GenBank/DDBJ whole genome shotgun (WGS) entry which is preliminary data.</text>
</comment>
<reference evidence="2" key="1">
    <citation type="journal article" date="2017" name="Nat. Microbiol.">
        <title>Global analysis of biosynthetic gene clusters reveals vast potential of secondary metabolite production in Penicillium species.</title>
        <authorList>
            <person name="Nielsen J.C."/>
            <person name="Grijseels S."/>
            <person name="Prigent S."/>
            <person name="Ji B."/>
            <person name="Dainat J."/>
            <person name="Nielsen K.F."/>
            <person name="Frisvad J.C."/>
            <person name="Workman M."/>
            <person name="Nielsen J."/>
        </authorList>
    </citation>
    <scope>NUCLEOTIDE SEQUENCE [LARGE SCALE GENOMIC DNA]</scope>
    <source>
        <strain evidence="2">IBT 29525</strain>
    </source>
</reference>
<dbReference type="EMBL" id="MDYO01000229">
    <property type="protein sequence ID" value="OQD81093.1"/>
    <property type="molecule type" value="Genomic_DNA"/>
</dbReference>